<evidence type="ECO:0000313" key="2">
    <source>
        <dbReference type="EMBL" id="GIF01559.1"/>
    </source>
</evidence>
<dbReference type="AlphaFoldDB" id="A0A919MZI3"/>
<evidence type="ECO:0000256" key="1">
    <source>
        <dbReference type="SAM" id="SignalP"/>
    </source>
</evidence>
<feature type="chain" id="PRO_5039578306" description="Lipoprotein" evidence="1">
    <location>
        <begin position="27"/>
        <end position="174"/>
    </location>
</feature>
<dbReference type="EMBL" id="BOMV01000106">
    <property type="protein sequence ID" value="GIF01559.1"/>
    <property type="molecule type" value="Genomic_DNA"/>
</dbReference>
<sequence length="174" mass="18673">MTGTWSRAITSAAIAPLLLGTTPACSSAEATWSCDEQVKIANELSQDPALAAVKVDHVRVEAYQSYPCKEGHDGEGINAGKEFTISTPLTVEQLQSVGVEMLDEKEWVEVTRLASAAPGSGGDSAICYHSKKSDQNLFLQLVSGTTPNESNVPPPPFLLVELTRVDTNSRMCEY</sequence>
<proteinExistence type="predicted"/>
<evidence type="ECO:0000313" key="3">
    <source>
        <dbReference type="Proteomes" id="UP000636960"/>
    </source>
</evidence>
<protein>
    <recommendedName>
        <fullName evidence="4">Lipoprotein</fullName>
    </recommendedName>
</protein>
<keyword evidence="1" id="KW-0732">Signal</keyword>
<gene>
    <name evidence="2" type="ORF">Ari01nite_90230</name>
</gene>
<comment type="caution">
    <text evidence="2">The sequence shown here is derived from an EMBL/GenBank/DDBJ whole genome shotgun (WGS) entry which is preliminary data.</text>
</comment>
<evidence type="ECO:0008006" key="4">
    <source>
        <dbReference type="Google" id="ProtNLM"/>
    </source>
</evidence>
<reference evidence="2" key="1">
    <citation type="submission" date="2021-01" db="EMBL/GenBank/DDBJ databases">
        <title>Whole genome shotgun sequence of Actinoplanes rishiriensis NBRC 108556.</title>
        <authorList>
            <person name="Komaki H."/>
            <person name="Tamura T."/>
        </authorList>
    </citation>
    <scope>NUCLEOTIDE SEQUENCE</scope>
    <source>
        <strain evidence="2">NBRC 108556</strain>
    </source>
</reference>
<accession>A0A919MZI3</accession>
<dbReference type="Proteomes" id="UP000636960">
    <property type="component" value="Unassembled WGS sequence"/>
</dbReference>
<organism evidence="2 3">
    <name type="scientific">Paractinoplanes rishiriensis</name>
    <dbReference type="NCBI Taxonomy" id="1050105"/>
    <lineage>
        <taxon>Bacteria</taxon>
        <taxon>Bacillati</taxon>
        <taxon>Actinomycetota</taxon>
        <taxon>Actinomycetes</taxon>
        <taxon>Micromonosporales</taxon>
        <taxon>Micromonosporaceae</taxon>
        <taxon>Paractinoplanes</taxon>
    </lineage>
</organism>
<keyword evidence="3" id="KW-1185">Reference proteome</keyword>
<feature type="signal peptide" evidence="1">
    <location>
        <begin position="1"/>
        <end position="26"/>
    </location>
</feature>
<name>A0A919MZI3_9ACTN</name>